<protein>
    <submittedName>
        <fullName evidence="6">Short-subunit dehydrogenase</fullName>
    </submittedName>
</protein>
<comment type="caution">
    <text evidence="6">The sequence shown here is derived from an EMBL/GenBank/DDBJ whole genome shotgun (WGS) entry which is preliminary data.</text>
</comment>
<dbReference type="PANTHER" id="PTHR44196">
    <property type="entry name" value="DEHYDROGENASE/REDUCTASE SDR FAMILY MEMBER 7B"/>
    <property type="match status" value="1"/>
</dbReference>
<feature type="region of interest" description="Disordered" evidence="4">
    <location>
        <begin position="261"/>
        <end position="295"/>
    </location>
</feature>
<dbReference type="EMBL" id="JACHIA010000016">
    <property type="protein sequence ID" value="MBB6072606.1"/>
    <property type="molecule type" value="Genomic_DNA"/>
</dbReference>
<feature type="domain" description="Ketoreductase" evidence="5">
    <location>
        <begin position="11"/>
        <end position="186"/>
    </location>
</feature>
<evidence type="ECO:0000256" key="4">
    <source>
        <dbReference type="SAM" id="MobiDB-lite"/>
    </source>
</evidence>
<dbReference type="CDD" id="cd05360">
    <property type="entry name" value="SDR_c3"/>
    <property type="match status" value="1"/>
</dbReference>
<dbReference type="NCBIfam" id="NF005495">
    <property type="entry name" value="PRK07109.1"/>
    <property type="match status" value="1"/>
</dbReference>
<keyword evidence="2" id="KW-0560">Oxidoreductase</keyword>
<organism evidence="6 7">
    <name type="scientific">Longimicrobium terrae</name>
    <dbReference type="NCBI Taxonomy" id="1639882"/>
    <lineage>
        <taxon>Bacteria</taxon>
        <taxon>Pseudomonadati</taxon>
        <taxon>Gemmatimonadota</taxon>
        <taxon>Longimicrobiia</taxon>
        <taxon>Longimicrobiales</taxon>
        <taxon>Longimicrobiaceae</taxon>
        <taxon>Longimicrobium</taxon>
    </lineage>
</organism>
<sequence>MDIQLKPIADQVIVITGASSGIGLATARKAAQRGARVVLAARDEQGLSRATRAIVEAGGDAVYCVADTANPDDVRRVAETALREYGTIDTWVNNAGVSIYGALEDTPLEDARRLFDVNYWGMVNGAMTALPILRRGGGALINVGSIVSDRAVPMQGHYSASKHAVKAFSDALRVELEYDGAPVSVTIIKPGSIDTPFPQHARNLMDHEPTLPAPVYKPETVADAIVFCAQHPRKSVTVGGGGRAISMMGILSPGATDKAMRGMVDQQQKDEPTRPGRRDTLYQPPLDNGETRGDYEGRVMRTSAYTKAVLHPGAAALAFGIVAGLGVVLAGATGLLGGRGADEDEVFELEEEEFAAAAHVEPGDEVGVYAGELEMASDDYADRGVDTLPGGDYGFRSGADQAY</sequence>
<dbReference type="Gene3D" id="3.40.50.720">
    <property type="entry name" value="NAD(P)-binding Rossmann-like Domain"/>
    <property type="match status" value="1"/>
</dbReference>
<evidence type="ECO:0000256" key="2">
    <source>
        <dbReference type="ARBA" id="ARBA00023002"/>
    </source>
</evidence>
<evidence type="ECO:0000313" key="6">
    <source>
        <dbReference type="EMBL" id="MBB6072606.1"/>
    </source>
</evidence>
<evidence type="ECO:0000259" key="5">
    <source>
        <dbReference type="SMART" id="SM00822"/>
    </source>
</evidence>
<dbReference type="InterPro" id="IPR002347">
    <property type="entry name" value="SDR_fam"/>
</dbReference>
<dbReference type="PANTHER" id="PTHR44196:SF1">
    <property type="entry name" value="DEHYDROGENASE_REDUCTASE SDR FAMILY MEMBER 7B"/>
    <property type="match status" value="1"/>
</dbReference>
<dbReference type="SMART" id="SM00822">
    <property type="entry name" value="PKS_KR"/>
    <property type="match status" value="1"/>
</dbReference>
<dbReference type="GO" id="GO:0016491">
    <property type="term" value="F:oxidoreductase activity"/>
    <property type="evidence" value="ECO:0007669"/>
    <property type="project" value="UniProtKB-KW"/>
</dbReference>
<dbReference type="AlphaFoldDB" id="A0A841H3X7"/>
<reference evidence="6 7" key="1">
    <citation type="submission" date="2020-08" db="EMBL/GenBank/DDBJ databases">
        <title>Genomic Encyclopedia of Type Strains, Phase IV (KMG-IV): sequencing the most valuable type-strain genomes for metagenomic binning, comparative biology and taxonomic classification.</title>
        <authorList>
            <person name="Goeker M."/>
        </authorList>
    </citation>
    <scope>NUCLEOTIDE SEQUENCE [LARGE SCALE GENOMIC DNA]</scope>
    <source>
        <strain evidence="6 7">DSM 29007</strain>
    </source>
</reference>
<proteinExistence type="inferred from homology"/>
<dbReference type="InterPro" id="IPR020904">
    <property type="entry name" value="Sc_DH/Rdtase_CS"/>
</dbReference>
<dbReference type="GO" id="GO:0016020">
    <property type="term" value="C:membrane"/>
    <property type="evidence" value="ECO:0007669"/>
    <property type="project" value="TreeGrafter"/>
</dbReference>
<dbReference type="InterPro" id="IPR057326">
    <property type="entry name" value="KR_dom"/>
</dbReference>
<dbReference type="SUPFAM" id="SSF51735">
    <property type="entry name" value="NAD(P)-binding Rossmann-fold domains"/>
    <property type="match status" value="1"/>
</dbReference>
<evidence type="ECO:0000256" key="3">
    <source>
        <dbReference type="RuleBase" id="RU000363"/>
    </source>
</evidence>
<dbReference type="Pfam" id="PF00106">
    <property type="entry name" value="adh_short"/>
    <property type="match status" value="1"/>
</dbReference>
<dbReference type="PRINTS" id="PR00081">
    <property type="entry name" value="GDHRDH"/>
</dbReference>
<name>A0A841H3X7_9BACT</name>
<keyword evidence="7" id="KW-1185">Reference proteome</keyword>
<feature type="compositionally biased region" description="Basic and acidic residues" evidence="4">
    <location>
        <begin position="267"/>
        <end position="280"/>
    </location>
</feature>
<evidence type="ECO:0000313" key="7">
    <source>
        <dbReference type="Proteomes" id="UP000582837"/>
    </source>
</evidence>
<evidence type="ECO:0000256" key="1">
    <source>
        <dbReference type="ARBA" id="ARBA00006484"/>
    </source>
</evidence>
<comment type="similarity">
    <text evidence="1 3">Belongs to the short-chain dehydrogenases/reductases (SDR) family.</text>
</comment>
<dbReference type="PROSITE" id="PS00061">
    <property type="entry name" value="ADH_SHORT"/>
    <property type="match status" value="1"/>
</dbReference>
<accession>A0A841H3X7</accession>
<dbReference type="RefSeq" id="WP_170032699.1">
    <property type="nucleotide sequence ID" value="NZ_JABDTL010000001.1"/>
</dbReference>
<gene>
    <name evidence="6" type="ORF">HNQ61_004269</name>
</gene>
<dbReference type="InterPro" id="IPR036291">
    <property type="entry name" value="NAD(P)-bd_dom_sf"/>
</dbReference>
<dbReference type="Proteomes" id="UP000582837">
    <property type="component" value="Unassembled WGS sequence"/>
</dbReference>
<dbReference type="PRINTS" id="PR00080">
    <property type="entry name" value="SDRFAMILY"/>
</dbReference>